<comment type="caution">
    <text evidence="2">The sequence shown here is derived from an EMBL/GenBank/DDBJ whole genome shotgun (WGS) entry which is preliminary data.</text>
</comment>
<dbReference type="Pfam" id="PF19512">
    <property type="entry name" value="DUF6046"/>
    <property type="match status" value="1"/>
</dbReference>
<reference evidence="2 3" key="1">
    <citation type="submission" date="2021-03" db="EMBL/GenBank/DDBJ databases">
        <title>Assistant Professor.</title>
        <authorList>
            <person name="Huq M.A."/>
        </authorList>
    </citation>
    <scope>NUCLEOTIDE SEQUENCE [LARGE SCALE GENOMIC DNA]</scope>
    <source>
        <strain evidence="2 3">MAH-29</strain>
    </source>
</reference>
<sequence length="190" mass="21731">MSALTFDLDQLYESIFGTKPYRIEGPGNGKKFTKGTGSLLTETYLNKEIWLPTRFAEINIKDYDASEFFLPYSVIKISGKKTIVKTAMAERQGTVKELYSTDDYSISLKGFFIDDKNRVWPEDDLRAFKKLFELQTAVVLENALTNVFLEDDQKVVIESFDLPEVEGGRKHVRPFSIELESDSIFTLEVV</sequence>
<gene>
    <name evidence="2" type="ORF">J7I42_09940</name>
</gene>
<evidence type="ECO:0000259" key="1">
    <source>
        <dbReference type="Pfam" id="PF19512"/>
    </source>
</evidence>
<dbReference type="InterPro" id="IPR046109">
    <property type="entry name" value="DUF6046"/>
</dbReference>
<keyword evidence="3" id="KW-1185">Reference proteome</keyword>
<accession>A0ABS3YRP3</accession>
<feature type="domain" description="DUF6046" evidence="1">
    <location>
        <begin position="73"/>
        <end position="187"/>
    </location>
</feature>
<dbReference type="EMBL" id="JAGHKO010000001">
    <property type="protein sequence ID" value="MBO9200582.1"/>
    <property type="molecule type" value="Genomic_DNA"/>
</dbReference>
<organism evidence="2 3">
    <name type="scientific">Niastella soli</name>
    <dbReference type="NCBI Taxonomy" id="2821487"/>
    <lineage>
        <taxon>Bacteria</taxon>
        <taxon>Pseudomonadati</taxon>
        <taxon>Bacteroidota</taxon>
        <taxon>Chitinophagia</taxon>
        <taxon>Chitinophagales</taxon>
        <taxon>Chitinophagaceae</taxon>
        <taxon>Niastella</taxon>
    </lineage>
</organism>
<evidence type="ECO:0000313" key="2">
    <source>
        <dbReference type="EMBL" id="MBO9200582.1"/>
    </source>
</evidence>
<protein>
    <recommendedName>
        <fullName evidence="1">DUF6046 domain-containing protein</fullName>
    </recommendedName>
</protein>
<dbReference type="RefSeq" id="WP_209138622.1">
    <property type="nucleotide sequence ID" value="NZ_JAGHKO010000001.1"/>
</dbReference>
<dbReference type="Proteomes" id="UP000677244">
    <property type="component" value="Unassembled WGS sequence"/>
</dbReference>
<name>A0ABS3YRP3_9BACT</name>
<proteinExistence type="predicted"/>
<evidence type="ECO:0000313" key="3">
    <source>
        <dbReference type="Proteomes" id="UP000677244"/>
    </source>
</evidence>